<feature type="compositionally biased region" description="Basic and acidic residues" evidence="2">
    <location>
        <begin position="234"/>
        <end position="244"/>
    </location>
</feature>
<organism evidence="3 4">
    <name type="scientific">Apophysomyces ossiformis</name>
    <dbReference type="NCBI Taxonomy" id="679940"/>
    <lineage>
        <taxon>Eukaryota</taxon>
        <taxon>Fungi</taxon>
        <taxon>Fungi incertae sedis</taxon>
        <taxon>Mucoromycota</taxon>
        <taxon>Mucoromycotina</taxon>
        <taxon>Mucoromycetes</taxon>
        <taxon>Mucorales</taxon>
        <taxon>Mucorineae</taxon>
        <taxon>Mucoraceae</taxon>
        <taxon>Apophysomyces</taxon>
    </lineage>
</organism>
<feature type="region of interest" description="Disordered" evidence="2">
    <location>
        <begin position="604"/>
        <end position="640"/>
    </location>
</feature>
<dbReference type="SMART" id="SM00268">
    <property type="entry name" value="ACTIN"/>
    <property type="match status" value="1"/>
</dbReference>
<dbReference type="PANTHER" id="PTHR11937">
    <property type="entry name" value="ACTIN"/>
    <property type="match status" value="1"/>
</dbReference>
<dbReference type="Gene3D" id="3.30.420.40">
    <property type="match status" value="3"/>
</dbReference>
<dbReference type="CDD" id="cd10206">
    <property type="entry name" value="ASKHA_NBD_Arp8-like"/>
    <property type="match status" value="1"/>
</dbReference>
<sequence length="768" mass="85465">MADSSHSNTFLKTLSQKKYAWMQSAPQSTSQPPVSSVSPSRSSSHDHHSPFRTATDFRRAADEAGRQIKKPRQSKRGGSQDTEMHAPMRDITTKHVSPTIAQTSHVPKPYDDTSAEIEDDMAARRKKLRQPHFKYTIFPVKGFNILPTRNITSSFARSDTTYFPGNKAGSESIAPDANEEWNDTIVIHPGSRNLRIGRASEAFPKTVPHVIARRMHTPLTPVTDKVIRPNMDLDIQKDSEKSSSPDEDDGDSISDKRAVDADSMNFNREEALREIKNELKWRMKNAKRRAVPNAEAQVIGFNTQAFQETIPDHNDPYKVEWTEIQDGPSKPEYVVGDKALNLPISENSDYRLFYPWKHGCLNNQDYCSLQAVIGDLQAIWTETIKNELEVEDLSNFNAVLVVPDLYPRNYIHELITMMLRYMNFRGVLVQQESICATFGAGVSSACVVDIGAQKTSIACIEDGVCLADSRISIAIGGDDITKTFASFLLANHFPYADINLARSYDWRLAEELKEKWCTMNEADISVQVYDFFVRAPHQPTKKYQCKVYDEVFLAPLCLMYPAILNAEEKTENAKDLASNNIVDDIADEPSTSQTAPVPGFQRAKAGLSQASTPRPASGSETPLTQASTAATPMAGVTSPVASTSTRTNMFDLFPIDVAIAQSIQTASGASDERLKRFFTNIILVGGAGMVSNFNRVLEDRVLSTVIAQSASVERVEILPAPRELDPRLLVWKGASVLSKLDTAKDMWIGEEEWDEIGARCLKERALLM</sequence>
<evidence type="ECO:0000256" key="2">
    <source>
        <dbReference type="SAM" id="MobiDB-lite"/>
    </source>
</evidence>
<feature type="compositionally biased region" description="Basic and acidic residues" evidence="2">
    <location>
        <begin position="43"/>
        <end position="66"/>
    </location>
</feature>
<feature type="region of interest" description="Disordered" evidence="2">
    <location>
        <begin position="226"/>
        <end position="262"/>
    </location>
</feature>
<protein>
    <submittedName>
        <fullName evidence="3">Actin-like protein arp8</fullName>
    </submittedName>
</protein>
<feature type="compositionally biased region" description="Polar residues" evidence="2">
    <location>
        <begin position="608"/>
        <end position="630"/>
    </location>
</feature>
<evidence type="ECO:0000313" key="3">
    <source>
        <dbReference type="EMBL" id="KAF7727077.1"/>
    </source>
</evidence>
<dbReference type="Pfam" id="PF00022">
    <property type="entry name" value="Actin"/>
    <property type="match status" value="2"/>
</dbReference>
<evidence type="ECO:0000256" key="1">
    <source>
        <dbReference type="RuleBase" id="RU000487"/>
    </source>
</evidence>
<comment type="caution">
    <text evidence="3">The sequence shown here is derived from an EMBL/GenBank/DDBJ whole genome shotgun (WGS) entry which is preliminary data.</text>
</comment>
<evidence type="ECO:0000313" key="4">
    <source>
        <dbReference type="Proteomes" id="UP000605846"/>
    </source>
</evidence>
<feature type="region of interest" description="Disordered" evidence="2">
    <location>
        <begin position="20"/>
        <end position="89"/>
    </location>
</feature>
<dbReference type="InterPro" id="IPR043129">
    <property type="entry name" value="ATPase_NBD"/>
</dbReference>
<dbReference type="Gene3D" id="3.90.640.10">
    <property type="entry name" value="Actin, Chain A, domain 4"/>
    <property type="match status" value="1"/>
</dbReference>
<proteinExistence type="inferred from homology"/>
<dbReference type="SUPFAM" id="SSF53067">
    <property type="entry name" value="Actin-like ATPase domain"/>
    <property type="match status" value="2"/>
</dbReference>
<keyword evidence="4" id="KW-1185">Reference proteome</keyword>
<dbReference type="EMBL" id="JABAYA010000065">
    <property type="protein sequence ID" value="KAF7727077.1"/>
    <property type="molecule type" value="Genomic_DNA"/>
</dbReference>
<dbReference type="InterPro" id="IPR004000">
    <property type="entry name" value="Actin"/>
</dbReference>
<reference evidence="3" key="1">
    <citation type="submission" date="2020-01" db="EMBL/GenBank/DDBJ databases">
        <title>Genome Sequencing of Three Apophysomyces-Like Fungal Strains Confirms a Novel Fungal Genus in the Mucoromycota with divergent Burkholderia-like Endosymbiotic Bacteria.</title>
        <authorList>
            <person name="Stajich J.E."/>
            <person name="Macias A.M."/>
            <person name="Carter-House D."/>
            <person name="Lovett B."/>
            <person name="Kasson L.R."/>
            <person name="Berry K."/>
            <person name="Grigoriev I."/>
            <person name="Chang Y."/>
            <person name="Spatafora J."/>
            <person name="Kasson M.T."/>
        </authorList>
    </citation>
    <scope>NUCLEOTIDE SEQUENCE</scope>
    <source>
        <strain evidence="3">NRRL A-21654</strain>
    </source>
</reference>
<comment type="similarity">
    <text evidence="1">Belongs to the actin family.</text>
</comment>
<dbReference type="OrthoDB" id="5572108at2759"/>
<accession>A0A8H7BP19</accession>
<name>A0A8H7BP19_9FUNG</name>
<dbReference type="Proteomes" id="UP000605846">
    <property type="component" value="Unassembled WGS sequence"/>
</dbReference>
<gene>
    <name evidence="3" type="primary">ARP8</name>
    <name evidence="3" type="ORF">EC973_008040</name>
</gene>
<feature type="compositionally biased region" description="Low complexity" evidence="2">
    <location>
        <begin position="23"/>
        <end position="42"/>
    </location>
</feature>
<dbReference type="AlphaFoldDB" id="A0A8H7BP19"/>